<evidence type="ECO:0000259" key="18">
    <source>
        <dbReference type="Pfam" id="PF00593"/>
    </source>
</evidence>
<dbReference type="PANTHER" id="PTHR32552:SF84">
    <property type="entry name" value="TONB-DEPENDENT RECEPTOR-RELATED"/>
    <property type="match status" value="1"/>
</dbReference>
<dbReference type="CDD" id="cd01347">
    <property type="entry name" value="ligand_gated_channel"/>
    <property type="match status" value="1"/>
</dbReference>
<dbReference type="InterPro" id="IPR010917">
    <property type="entry name" value="TonB_rcpt_CS"/>
</dbReference>
<evidence type="ECO:0000259" key="19">
    <source>
        <dbReference type="Pfam" id="PF07715"/>
    </source>
</evidence>
<evidence type="ECO:0000256" key="16">
    <source>
        <dbReference type="RuleBase" id="RU003357"/>
    </source>
</evidence>
<evidence type="ECO:0000256" key="7">
    <source>
        <dbReference type="ARBA" id="ARBA00022729"/>
    </source>
</evidence>
<keyword evidence="7 17" id="KW-0732">Signal</keyword>
<feature type="signal peptide" evidence="17">
    <location>
        <begin position="1"/>
        <end position="29"/>
    </location>
</feature>
<reference evidence="20 21" key="1">
    <citation type="submission" date="2023-03" db="EMBL/GenBank/DDBJ databases">
        <title>Diaphorobacter basophil sp. nov., isolated from a sewage-treatment plant.</title>
        <authorList>
            <person name="Yang K."/>
        </authorList>
    </citation>
    <scope>NUCLEOTIDE SEQUENCE [LARGE SCALE GENOMIC DNA]</scope>
    <source>
        <strain evidence="20 21">Y-1</strain>
    </source>
</reference>
<proteinExistence type="inferred from homology"/>
<feature type="domain" description="TonB-dependent receptor plug" evidence="19">
    <location>
        <begin position="67"/>
        <end position="171"/>
    </location>
</feature>
<dbReference type="RefSeq" id="WP_317701799.1">
    <property type="nucleotide sequence ID" value="NZ_CP136921.1"/>
</dbReference>
<dbReference type="PROSITE" id="PS52016">
    <property type="entry name" value="TONB_DEPENDENT_REC_3"/>
    <property type="match status" value="1"/>
</dbReference>
<evidence type="ECO:0000256" key="2">
    <source>
        <dbReference type="ARBA" id="ARBA00009810"/>
    </source>
</evidence>
<gene>
    <name evidence="20" type="ORF">P4826_18455</name>
</gene>
<keyword evidence="12 20" id="KW-0675">Receptor</keyword>
<evidence type="ECO:0000256" key="4">
    <source>
        <dbReference type="ARBA" id="ARBA00022452"/>
    </source>
</evidence>
<keyword evidence="8" id="KW-0408">Iron</keyword>
<feature type="chain" id="PRO_5047038642" evidence="17">
    <location>
        <begin position="30"/>
        <end position="712"/>
    </location>
</feature>
<evidence type="ECO:0000256" key="9">
    <source>
        <dbReference type="ARBA" id="ARBA00023065"/>
    </source>
</evidence>
<keyword evidence="10 16" id="KW-0798">TonB box</keyword>
<dbReference type="InterPro" id="IPR037066">
    <property type="entry name" value="Plug_dom_sf"/>
</dbReference>
<dbReference type="Proteomes" id="UP001303211">
    <property type="component" value="Chromosome"/>
</dbReference>
<evidence type="ECO:0000256" key="8">
    <source>
        <dbReference type="ARBA" id="ARBA00023004"/>
    </source>
</evidence>
<evidence type="ECO:0000256" key="1">
    <source>
        <dbReference type="ARBA" id="ARBA00004571"/>
    </source>
</evidence>
<dbReference type="Gene3D" id="2.40.170.20">
    <property type="entry name" value="TonB-dependent receptor, beta-barrel domain"/>
    <property type="match status" value="1"/>
</dbReference>
<keyword evidence="9" id="KW-0406">Ion transport</keyword>
<keyword evidence="13 14" id="KW-0998">Cell outer membrane</keyword>
<name>A0ABZ0J2T1_9BURK</name>
<comment type="similarity">
    <text evidence="2 14 16">Belongs to the TonB-dependent receptor family.</text>
</comment>
<dbReference type="Gene3D" id="2.170.130.10">
    <property type="entry name" value="TonB-dependent receptor, plug domain"/>
    <property type="match status" value="1"/>
</dbReference>
<dbReference type="SUPFAM" id="SSF56935">
    <property type="entry name" value="Porins"/>
    <property type="match status" value="1"/>
</dbReference>
<dbReference type="EMBL" id="CP136921">
    <property type="protein sequence ID" value="WOO32338.1"/>
    <property type="molecule type" value="Genomic_DNA"/>
</dbReference>
<dbReference type="InterPro" id="IPR039426">
    <property type="entry name" value="TonB-dep_rcpt-like"/>
</dbReference>
<dbReference type="InterPro" id="IPR010105">
    <property type="entry name" value="TonB_sidphr_rcpt"/>
</dbReference>
<dbReference type="Pfam" id="PF00593">
    <property type="entry name" value="TonB_dep_Rec_b-barrel"/>
    <property type="match status" value="1"/>
</dbReference>
<evidence type="ECO:0000313" key="20">
    <source>
        <dbReference type="EMBL" id="WOO32338.1"/>
    </source>
</evidence>
<evidence type="ECO:0000256" key="12">
    <source>
        <dbReference type="ARBA" id="ARBA00023170"/>
    </source>
</evidence>
<evidence type="ECO:0000256" key="11">
    <source>
        <dbReference type="ARBA" id="ARBA00023136"/>
    </source>
</evidence>
<evidence type="ECO:0000256" key="10">
    <source>
        <dbReference type="ARBA" id="ARBA00023077"/>
    </source>
</evidence>
<protein>
    <submittedName>
        <fullName evidence="20">TonB-dependent siderophore receptor</fullName>
    </submittedName>
</protein>
<dbReference type="PANTHER" id="PTHR32552">
    <property type="entry name" value="FERRICHROME IRON RECEPTOR-RELATED"/>
    <property type="match status" value="1"/>
</dbReference>
<evidence type="ECO:0000313" key="21">
    <source>
        <dbReference type="Proteomes" id="UP001303211"/>
    </source>
</evidence>
<keyword evidence="6 14" id="KW-0812">Transmembrane</keyword>
<evidence type="ECO:0000256" key="14">
    <source>
        <dbReference type="PROSITE-ProRule" id="PRU01360"/>
    </source>
</evidence>
<dbReference type="NCBIfam" id="TIGR01783">
    <property type="entry name" value="TonB-siderophor"/>
    <property type="match status" value="1"/>
</dbReference>
<evidence type="ECO:0000256" key="15">
    <source>
        <dbReference type="PROSITE-ProRule" id="PRU10144"/>
    </source>
</evidence>
<evidence type="ECO:0000256" key="6">
    <source>
        <dbReference type="ARBA" id="ARBA00022692"/>
    </source>
</evidence>
<dbReference type="PROSITE" id="PS01156">
    <property type="entry name" value="TONB_DEPENDENT_REC_2"/>
    <property type="match status" value="1"/>
</dbReference>
<feature type="short sequence motif" description="TonB C-terminal box" evidence="15">
    <location>
        <begin position="695"/>
        <end position="712"/>
    </location>
</feature>
<dbReference type="InterPro" id="IPR036942">
    <property type="entry name" value="Beta-barrel_TonB_sf"/>
</dbReference>
<evidence type="ECO:0000256" key="13">
    <source>
        <dbReference type="ARBA" id="ARBA00023237"/>
    </source>
</evidence>
<dbReference type="InterPro" id="IPR000531">
    <property type="entry name" value="Beta-barrel_TonB"/>
</dbReference>
<organism evidence="20 21">
    <name type="scientific">Diaphorobacter limosus</name>
    <dbReference type="NCBI Taxonomy" id="3036128"/>
    <lineage>
        <taxon>Bacteria</taxon>
        <taxon>Pseudomonadati</taxon>
        <taxon>Pseudomonadota</taxon>
        <taxon>Betaproteobacteria</taxon>
        <taxon>Burkholderiales</taxon>
        <taxon>Comamonadaceae</taxon>
        <taxon>Diaphorobacter</taxon>
    </lineage>
</organism>
<evidence type="ECO:0000256" key="3">
    <source>
        <dbReference type="ARBA" id="ARBA00022448"/>
    </source>
</evidence>
<keyword evidence="11 14" id="KW-0472">Membrane</keyword>
<keyword evidence="21" id="KW-1185">Reference proteome</keyword>
<comment type="subcellular location">
    <subcellularLocation>
        <location evidence="1 14">Cell outer membrane</location>
        <topology evidence="1 14">Multi-pass membrane protein</topology>
    </subcellularLocation>
</comment>
<sequence length="712" mass="77303">MRNLLHLPRQLPLHSLALAVSGLAFSVQAQEGATLPTVQVRAEPTPAGSSLALDEPSATGSRLGLTARETPASVSSLGAADIAERALTRAQDVAVRMPGITESPAPGNGGTSLAARGFSGHNSVAQMVDGTRLIVASGTITYPFSTWPMESVQVLRGPASVLYGDGAIGAVVNYITKQPRFDKTEREAFVAAGSYGAVQGGIGLRGPINDTLAYSVYLDAERSDGYRRFMDVQRRNYALALTARASRDLTATLSLDGGVNDDARYFGTPLKNGQLDKRVRRTNYNVADSVVKYDDRMWRLKVDYQAAPGLRLRNETYHLSTDRHWRNAESYAFNAAGTQVLRSDYLEILHDQTQTGNRLDATIDGHLGGMKSRVIVGLDWYRTHLLHTNNSPYGGASSVDPFVFDAGQFISPVATTLGRDSTLRTTALFTEGVLDVSPTWKLVAGLRSDRMELDTTDVRRSLQQGKKYDPLTGRLGAVWSPSSTLSLYGQFATGTDPLSGALSLPGGGDKFDLTKGRQVELGAKGALPELRGEWTVALYKIEKRNLLSRDANDPTITQQIGQQSSTGLELAFAAEPVRGWTIDANAALLRARYDDYQELVSGQLVSRSGNTPTGVPERTLNVWTAWRFAPQWRLGLGLRYVGERQGNTANTTKLPAYTVWDAGLGYEPTRQLQLGLSVKNLADRDYAVSGQAGRTWLLGAPRTVMLTLRTQF</sequence>
<dbReference type="Pfam" id="PF07715">
    <property type="entry name" value="Plug"/>
    <property type="match status" value="1"/>
</dbReference>
<evidence type="ECO:0000256" key="17">
    <source>
        <dbReference type="SAM" id="SignalP"/>
    </source>
</evidence>
<evidence type="ECO:0000256" key="5">
    <source>
        <dbReference type="ARBA" id="ARBA00022496"/>
    </source>
</evidence>
<dbReference type="InterPro" id="IPR012910">
    <property type="entry name" value="Plug_dom"/>
</dbReference>
<accession>A0ABZ0J2T1</accession>
<keyword evidence="4 14" id="KW-1134">Transmembrane beta strand</keyword>
<keyword evidence="3 14" id="KW-0813">Transport</keyword>
<keyword evidence="5" id="KW-0410">Iron transport</keyword>
<feature type="domain" description="TonB-dependent receptor-like beta-barrel" evidence="18">
    <location>
        <begin position="245"/>
        <end position="681"/>
    </location>
</feature>